<dbReference type="Proteomes" id="UP000249135">
    <property type="component" value="Unassembled WGS sequence"/>
</dbReference>
<comment type="cofactor">
    <cofactor evidence="1">
        <name>Mg(2+)</name>
        <dbReference type="ChEBI" id="CHEBI:18420"/>
    </cofactor>
</comment>
<dbReference type="InterPro" id="IPR013341">
    <property type="entry name" value="Mandelate_racemase_N_dom"/>
</dbReference>
<evidence type="ECO:0000313" key="6">
    <source>
        <dbReference type="Proteomes" id="UP000249135"/>
    </source>
</evidence>
<organism evidence="5 6">
    <name type="scientific">Variovorax paradoxus</name>
    <dbReference type="NCBI Taxonomy" id="34073"/>
    <lineage>
        <taxon>Bacteria</taxon>
        <taxon>Pseudomonadati</taxon>
        <taxon>Pseudomonadota</taxon>
        <taxon>Betaproteobacteria</taxon>
        <taxon>Burkholderiales</taxon>
        <taxon>Comamonadaceae</taxon>
        <taxon>Variovorax</taxon>
    </lineage>
</organism>
<dbReference type="CDD" id="cd03316">
    <property type="entry name" value="MR_like"/>
    <property type="match status" value="1"/>
</dbReference>
<feature type="domain" description="Mandelate racemase/muconate lactonizing enzyme C-terminal" evidence="4">
    <location>
        <begin position="152"/>
        <end position="248"/>
    </location>
</feature>
<dbReference type="GO" id="GO:0016052">
    <property type="term" value="P:carbohydrate catabolic process"/>
    <property type="evidence" value="ECO:0007669"/>
    <property type="project" value="TreeGrafter"/>
</dbReference>
<dbReference type="SMART" id="SM00922">
    <property type="entry name" value="MR_MLE"/>
    <property type="match status" value="1"/>
</dbReference>
<name>A0A2W5Q915_VARPD</name>
<dbReference type="InterPro" id="IPR013342">
    <property type="entry name" value="Mandelate_racemase_C"/>
</dbReference>
<gene>
    <name evidence="5" type="ORF">DI563_15950</name>
</gene>
<evidence type="ECO:0000313" key="5">
    <source>
        <dbReference type="EMBL" id="PZQ73109.1"/>
    </source>
</evidence>
<proteinExistence type="predicted"/>
<dbReference type="InterPro" id="IPR029017">
    <property type="entry name" value="Enolase-like_N"/>
</dbReference>
<evidence type="ECO:0000256" key="2">
    <source>
        <dbReference type="ARBA" id="ARBA00022723"/>
    </source>
</evidence>
<dbReference type="Pfam" id="PF13378">
    <property type="entry name" value="MR_MLE_C"/>
    <property type="match status" value="1"/>
</dbReference>
<evidence type="ECO:0000256" key="3">
    <source>
        <dbReference type="ARBA" id="ARBA00022842"/>
    </source>
</evidence>
<dbReference type="Gene3D" id="3.20.20.120">
    <property type="entry name" value="Enolase-like C-terminal domain"/>
    <property type="match status" value="1"/>
</dbReference>
<evidence type="ECO:0000259" key="4">
    <source>
        <dbReference type="SMART" id="SM00922"/>
    </source>
</evidence>
<comment type="caution">
    <text evidence="5">The sequence shown here is derived from an EMBL/GenBank/DDBJ whole genome shotgun (WGS) entry which is preliminary data.</text>
</comment>
<reference evidence="5 6" key="1">
    <citation type="submission" date="2017-08" db="EMBL/GenBank/DDBJ databases">
        <title>Infants hospitalized years apart are colonized by the same room-sourced microbial strains.</title>
        <authorList>
            <person name="Brooks B."/>
            <person name="Olm M.R."/>
            <person name="Firek B.A."/>
            <person name="Baker R."/>
            <person name="Thomas B.C."/>
            <person name="Morowitz M.J."/>
            <person name="Banfield J.F."/>
        </authorList>
    </citation>
    <scope>NUCLEOTIDE SEQUENCE [LARGE SCALE GENOMIC DNA]</scope>
    <source>
        <strain evidence="5">S2_005_003_R2_41</strain>
    </source>
</reference>
<dbReference type="InterPro" id="IPR046945">
    <property type="entry name" value="RHMD-like"/>
</dbReference>
<keyword evidence="3" id="KW-0460">Magnesium</keyword>
<evidence type="ECO:0000256" key="1">
    <source>
        <dbReference type="ARBA" id="ARBA00001946"/>
    </source>
</evidence>
<dbReference type="SUPFAM" id="SSF54826">
    <property type="entry name" value="Enolase N-terminal domain-like"/>
    <property type="match status" value="1"/>
</dbReference>
<protein>
    <submittedName>
        <fullName evidence="5">Mandelate racemase/muconate lactonizing enzyme family protein</fullName>
    </submittedName>
</protein>
<dbReference type="SUPFAM" id="SSF51604">
    <property type="entry name" value="Enolase C-terminal domain-like"/>
    <property type="match status" value="1"/>
</dbReference>
<dbReference type="Gene3D" id="3.30.390.10">
    <property type="entry name" value="Enolase-like, N-terminal domain"/>
    <property type="match status" value="1"/>
</dbReference>
<dbReference type="EMBL" id="QFPP01000207">
    <property type="protein sequence ID" value="PZQ73109.1"/>
    <property type="molecule type" value="Genomic_DNA"/>
</dbReference>
<sequence>MKIRSVTPFILHVPVTGSQIADSTHTITHWGVVGAKIDTEDGLSGYGFTGTHAHLPSDQLITRCIETCHAPLLVGEDANDVHRLWRKLARDPALQWIGRAGITTLSLAAIDVALWDLKAKAAGVPLWKLLGGQVRERVRAYNTDIGWLSIADDKLVEGARRAVAQGFTGIKIKVGSTVERDLRRLAAVREAIGADVTLAVDGNGKWDLASCLRFCRGAAPFDVFWFEEPLWHDDVKGHAQLARSTHIPVALGEQLYTADAFSEFFAQQAIHWVQPDCTRMGGLTEVIQVCEAAHAFRLPVAPHAGDMSQVHVHLSYAHPACEVLEYIPWIKDCFTEPAEVVDGHFRLPQLAGAGTTPTATAWAQYRQGTA</sequence>
<dbReference type="InterPro" id="IPR036849">
    <property type="entry name" value="Enolase-like_C_sf"/>
</dbReference>
<accession>A0A2W5Q915</accession>
<dbReference type="Pfam" id="PF02746">
    <property type="entry name" value="MR_MLE_N"/>
    <property type="match status" value="1"/>
</dbReference>
<dbReference type="InterPro" id="IPR029065">
    <property type="entry name" value="Enolase_C-like"/>
</dbReference>
<dbReference type="PANTHER" id="PTHR13794">
    <property type="entry name" value="ENOLASE SUPERFAMILY, MANDELATE RACEMASE"/>
    <property type="match status" value="1"/>
</dbReference>
<dbReference type="GO" id="GO:0016836">
    <property type="term" value="F:hydro-lyase activity"/>
    <property type="evidence" value="ECO:0007669"/>
    <property type="project" value="TreeGrafter"/>
</dbReference>
<dbReference type="PANTHER" id="PTHR13794:SF58">
    <property type="entry name" value="MITOCHONDRIAL ENOLASE SUPERFAMILY MEMBER 1"/>
    <property type="match status" value="1"/>
</dbReference>
<dbReference type="AlphaFoldDB" id="A0A2W5Q915"/>
<dbReference type="SFLD" id="SFLDS00001">
    <property type="entry name" value="Enolase"/>
    <property type="match status" value="1"/>
</dbReference>
<dbReference type="SFLD" id="SFLDG00179">
    <property type="entry name" value="mandelate_racemase"/>
    <property type="match status" value="1"/>
</dbReference>
<keyword evidence="2" id="KW-0479">Metal-binding</keyword>
<dbReference type="GO" id="GO:0000287">
    <property type="term" value="F:magnesium ion binding"/>
    <property type="evidence" value="ECO:0007669"/>
    <property type="project" value="TreeGrafter"/>
</dbReference>